<feature type="domain" description="Amidohydrolase-related" evidence="2">
    <location>
        <begin position="110"/>
        <end position="368"/>
    </location>
</feature>
<dbReference type="GO" id="GO:0016787">
    <property type="term" value="F:hydrolase activity"/>
    <property type="evidence" value="ECO:0007669"/>
    <property type="project" value="UniProtKB-KW"/>
</dbReference>
<organism evidence="3 4">
    <name type="scientific">Halorarum salinum</name>
    <dbReference type="NCBI Taxonomy" id="2743089"/>
    <lineage>
        <taxon>Archaea</taxon>
        <taxon>Methanobacteriati</taxon>
        <taxon>Methanobacteriota</taxon>
        <taxon>Stenosarchaea group</taxon>
        <taxon>Halobacteria</taxon>
        <taxon>Halobacteriales</taxon>
        <taxon>Haloferacaceae</taxon>
        <taxon>Halorarum</taxon>
    </lineage>
</organism>
<evidence type="ECO:0000313" key="4">
    <source>
        <dbReference type="Proteomes" id="UP000509626"/>
    </source>
</evidence>
<keyword evidence="4" id="KW-1185">Reference proteome</keyword>
<dbReference type="SUPFAM" id="SSF51556">
    <property type="entry name" value="Metallo-dependent hydrolases"/>
    <property type="match status" value="1"/>
</dbReference>
<dbReference type="InterPro" id="IPR032466">
    <property type="entry name" value="Metal_Hydrolase"/>
</dbReference>
<dbReference type="KEGG" id="halu:HUG12_05135"/>
<dbReference type="InterPro" id="IPR032465">
    <property type="entry name" value="ACMSD"/>
</dbReference>
<evidence type="ECO:0000256" key="1">
    <source>
        <dbReference type="ARBA" id="ARBA00023239"/>
    </source>
</evidence>
<protein>
    <submittedName>
        <fullName evidence="3">Amidohydrolase</fullName>
    </submittedName>
</protein>
<dbReference type="Proteomes" id="UP000509626">
    <property type="component" value="Chromosome"/>
</dbReference>
<reference evidence="3 4" key="1">
    <citation type="submission" date="2020-06" db="EMBL/GenBank/DDBJ databases">
        <title>NJ-3-1, isolated from saline soil.</title>
        <authorList>
            <person name="Cui H.L."/>
            <person name="Shi X."/>
        </authorList>
    </citation>
    <scope>NUCLEOTIDE SEQUENCE [LARGE SCALE GENOMIC DNA]</scope>
    <source>
        <strain evidence="3 4">NJ-3-1</strain>
    </source>
</reference>
<evidence type="ECO:0000313" key="3">
    <source>
        <dbReference type="EMBL" id="QLG61148.1"/>
    </source>
</evidence>
<dbReference type="GeneID" id="56036820"/>
<accession>A0A7D5L9C8</accession>
<keyword evidence="1" id="KW-0456">Lyase</keyword>
<dbReference type="Pfam" id="PF04909">
    <property type="entry name" value="Amidohydro_2"/>
    <property type="match status" value="1"/>
</dbReference>
<dbReference type="PANTHER" id="PTHR21240">
    <property type="entry name" value="2-AMINO-3-CARBOXYLMUCONATE-6-SEMIALDEHYDE DECARBOXYLASE"/>
    <property type="match status" value="1"/>
</dbReference>
<sequence>MAETDPRRLESTADVETVVDCDVHLTERQSDFLPYLPEPFGEMLARGEGDDYGYLSQLYPVPGFLTPVTTGKVQSDSVRSSEDVVRGMEMLDTDRSIITPTQNLYLSCVQHDDLAAALATAYNDWLLDEILDPDRGLYGAAVVAPQKPERAAEEIDDRADEDGIAAAFVPSGGVHPPLGNERYDPIYAAAETNDLPVMMHNAAGTMMMNFPFQFSGFDRYLSTHVPAHAMQHMVNLSDMITQGVPEQFDVEFVVQEAGLGWVPYFARRFDHEYSAKREDAPMLTKPPGEYIRDQFYFTSQPVEGTDDPKYVASMVELMGGEETLLFASDYPHLDFDHSDELLSLLRSKFTDDEIGNIYGGTALGVFDF</sequence>
<keyword evidence="3" id="KW-0378">Hydrolase</keyword>
<proteinExistence type="predicted"/>
<dbReference type="OrthoDB" id="189863at2157"/>
<dbReference type="InterPro" id="IPR006680">
    <property type="entry name" value="Amidohydro-rel"/>
</dbReference>
<dbReference type="GO" id="GO:0016831">
    <property type="term" value="F:carboxy-lyase activity"/>
    <property type="evidence" value="ECO:0007669"/>
    <property type="project" value="InterPro"/>
</dbReference>
<dbReference type="RefSeq" id="WP_179267732.1">
    <property type="nucleotide sequence ID" value="NZ_CP058579.1"/>
</dbReference>
<evidence type="ECO:0000259" key="2">
    <source>
        <dbReference type="Pfam" id="PF04909"/>
    </source>
</evidence>
<dbReference type="Gene3D" id="3.20.20.140">
    <property type="entry name" value="Metal-dependent hydrolases"/>
    <property type="match status" value="1"/>
</dbReference>
<dbReference type="GO" id="GO:0005737">
    <property type="term" value="C:cytoplasm"/>
    <property type="evidence" value="ECO:0007669"/>
    <property type="project" value="TreeGrafter"/>
</dbReference>
<gene>
    <name evidence="3" type="ORF">HUG12_05135</name>
</gene>
<name>A0A7D5L9C8_9EURY</name>
<dbReference type="AlphaFoldDB" id="A0A7D5L9C8"/>
<dbReference type="PANTHER" id="PTHR21240:SF28">
    <property type="entry name" value="ISO-OROTATE DECARBOXYLASE (EUROFUNG)"/>
    <property type="match status" value="1"/>
</dbReference>
<dbReference type="GO" id="GO:0019748">
    <property type="term" value="P:secondary metabolic process"/>
    <property type="evidence" value="ECO:0007669"/>
    <property type="project" value="TreeGrafter"/>
</dbReference>
<dbReference type="EMBL" id="CP058579">
    <property type="protein sequence ID" value="QLG61148.1"/>
    <property type="molecule type" value="Genomic_DNA"/>
</dbReference>